<dbReference type="STRING" id="861299.J421_3961"/>
<dbReference type="EMBL" id="CP007128">
    <property type="protein sequence ID" value="AHG91498.1"/>
    <property type="molecule type" value="Genomic_DNA"/>
</dbReference>
<dbReference type="InParanoid" id="W0RPR3"/>
<dbReference type="AlphaFoldDB" id="W0RPR3"/>
<dbReference type="RefSeq" id="WP_025412945.1">
    <property type="nucleotide sequence ID" value="NZ_CP007128.1"/>
</dbReference>
<name>W0RPR3_9BACT</name>
<evidence type="ECO:0000256" key="2">
    <source>
        <dbReference type="SAM" id="SignalP"/>
    </source>
</evidence>
<organism evidence="3 4">
    <name type="scientific">Gemmatirosa kalamazoonensis</name>
    <dbReference type="NCBI Taxonomy" id="861299"/>
    <lineage>
        <taxon>Bacteria</taxon>
        <taxon>Pseudomonadati</taxon>
        <taxon>Gemmatimonadota</taxon>
        <taxon>Gemmatimonadia</taxon>
        <taxon>Gemmatimonadales</taxon>
        <taxon>Gemmatimonadaceae</taxon>
        <taxon>Gemmatirosa</taxon>
    </lineage>
</organism>
<keyword evidence="4" id="KW-1185">Reference proteome</keyword>
<dbReference type="HOGENOM" id="CLU_791695_0_0_0"/>
<proteinExistence type="predicted"/>
<evidence type="ECO:0000313" key="4">
    <source>
        <dbReference type="Proteomes" id="UP000019151"/>
    </source>
</evidence>
<dbReference type="Proteomes" id="UP000019151">
    <property type="component" value="Chromosome"/>
</dbReference>
<evidence type="ECO:0000313" key="3">
    <source>
        <dbReference type="EMBL" id="AHG91498.1"/>
    </source>
</evidence>
<sequence length="350" mass="39694">MRRTLLPIALLAGALAAAAPSARAQTTRIEVRKDSRGEIECLRNGRRVSCDELRDERDVRADRDRDRERDRERDRALDRARDARERALDRAAEAREQALERSRAERERALERAEAARRRAADDRRRQLDWAETLRRDLQRDLERDRIRDRVLRARPRYYDTRPRLSLGGGADIRRFDDVNRYVAHGGVDFRTSSGLGMRPEVVFGWTDRQRETLPTIVCPACGALPVTAQTFELRSRSKMLGVNLDATYTMLRGSFVRPYLLGGVGVLSTRETLPVVATTTSLSSVQGATALTYRTESHDRVDLGLNAGAGMEFGRGPVRVFTEFRYFLNDTPSARGFSGMLPITAGLRF</sequence>
<reference evidence="3 4" key="1">
    <citation type="journal article" date="2014" name="Genome Announc.">
        <title>Genome Sequence and Methylome of Soil Bacterium Gemmatirosa kalamazoonensis KBS708T, a Member of the Rarely Cultivated Gemmatimonadetes Phylum.</title>
        <authorList>
            <person name="Debruyn J.M."/>
            <person name="Radosevich M."/>
            <person name="Wommack K.E."/>
            <person name="Polson S.W."/>
            <person name="Hauser L.J."/>
            <person name="Fawaz M.N."/>
            <person name="Korlach J."/>
            <person name="Tsai Y.C."/>
        </authorList>
    </citation>
    <scope>NUCLEOTIDE SEQUENCE [LARGE SCALE GENOMIC DNA]</scope>
    <source>
        <strain evidence="3 4">KBS708</strain>
    </source>
</reference>
<accession>W0RPR3</accession>
<feature type="signal peptide" evidence="2">
    <location>
        <begin position="1"/>
        <end position="24"/>
    </location>
</feature>
<feature type="coiled-coil region" evidence="1">
    <location>
        <begin position="77"/>
        <end position="126"/>
    </location>
</feature>
<keyword evidence="2" id="KW-0732">Signal</keyword>
<dbReference type="KEGG" id="gba:J421_3961"/>
<keyword evidence="1" id="KW-0175">Coiled coil</keyword>
<feature type="chain" id="PRO_5004794401" description="Outer membrane protein beta-barrel domain-containing protein" evidence="2">
    <location>
        <begin position="25"/>
        <end position="350"/>
    </location>
</feature>
<gene>
    <name evidence="3" type="ORF">J421_3961</name>
</gene>
<evidence type="ECO:0000256" key="1">
    <source>
        <dbReference type="SAM" id="Coils"/>
    </source>
</evidence>
<protein>
    <recommendedName>
        <fullName evidence="5">Outer membrane protein beta-barrel domain-containing protein</fullName>
    </recommendedName>
</protein>
<evidence type="ECO:0008006" key="5">
    <source>
        <dbReference type="Google" id="ProtNLM"/>
    </source>
</evidence>